<evidence type="ECO:0000313" key="2">
    <source>
        <dbReference type="EMBL" id="KGD60647.1"/>
    </source>
</evidence>
<sequence>MLPHVLEYSAPACIERLAELARVSGLEQGGETDEALAGKFIKRVRELKQELGIPEKLDALRSEDVPDIARAALQEAHFIYAVPRYMNQTVCEALLKKMQA</sequence>
<keyword evidence="3" id="KW-1185">Reference proteome</keyword>
<evidence type="ECO:0000313" key="3">
    <source>
        <dbReference type="Proteomes" id="UP000029443"/>
    </source>
</evidence>
<dbReference type="InterPro" id="IPR039697">
    <property type="entry name" value="Alcohol_dehydrogenase_Fe"/>
</dbReference>
<accession>A0ABR4WBG0</accession>
<comment type="caution">
    <text evidence="2">The sequence shown here is derived from an EMBL/GenBank/DDBJ whole genome shotgun (WGS) entry which is preliminary data.</text>
</comment>
<name>A0ABR4WBG0_9GAMM</name>
<dbReference type="PANTHER" id="PTHR11496">
    <property type="entry name" value="ALCOHOL DEHYDROGENASE"/>
    <property type="match status" value="1"/>
</dbReference>
<dbReference type="PANTHER" id="PTHR11496:SF102">
    <property type="entry name" value="ALCOHOL DEHYDROGENASE 4"/>
    <property type="match status" value="1"/>
</dbReference>
<dbReference type="Gene3D" id="1.20.1090.10">
    <property type="entry name" value="Dehydroquinate synthase-like - alpha domain"/>
    <property type="match status" value="1"/>
</dbReference>
<dbReference type="SUPFAM" id="SSF56796">
    <property type="entry name" value="Dehydroquinate synthase-like"/>
    <property type="match status" value="1"/>
</dbReference>
<reference evidence="2 3" key="1">
    <citation type="submission" date="2012-09" db="EMBL/GenBank/DDBJ databases">
        <title>Genome Sequence of alkane-degrading Bacterium Alcanivorax jadensis T9.</title>
        <authorList>
            <person name="Lai Q."/>
            <person name="Shao Z."/>
        </authorList>
    </citation>
    <scope>NUCLEOTIDE SEQUENCE [LARGE SCALE GENOMIC DNA]</scope>
    <source>
        <strain evidence="2 3">T9</strain>
    </source>
</reference>
<dbReference type="InterPro" id="IPR056798">
    <property type="entry name" value="ADH_Fe_C"/>
</dbReference>
<evidence type="ECO:0000259" key="1">
    <source>
        <dbReference type="Pfam" id="PF25137"/>
    </source>
</evidence>
<feature type="domain" description="Fe-containing alcohol dehydrogenase-like C-terminal" evidence="1">
    <location>
        <begin position="1"/>
        <end position="97"/>
    </location>
</feature>
<gene>
    <name evidence="2" type="ORF">T9A_02382</name>
</gene>
<dbReference type="Proteomes" id="UP000029443">
    <property type="component" value="Unassembled WGS sequence"/>
</dbReference>
<proteinExistence type="predicted"/>
<dbReference type="EMBL" id="ARXU01000009">
    <property type="protein sequence ID" value="KGD60647.1"/>
    <property type="molecule type" value="Genomic_DNA"/>
</dbReference>
<protein>
    <submittedName>
        <fullName evidence="2">Iron-containing alcohol dehydrogenase</fullName>
    </submittedName>
</protein>
<dbReference type="Pfam" id="PF25137">
    <property type="entry name" value="ADH_Fe_C"/>
    <property type="match status" value="1"/>
</dbReference>
<organism evidence="2 3">
    <name type="scientific">Alcanivorax jadensis T9</name>
    <dbReference type="NCBI Taxonomy" id="1177181"/>
    <lineage>
        <taxon>Bacteria</taxon>
        <taxon>Pseudomonadati</taxon>
        <taxon>Pseudomonadota</taxon>
        <taxon>Gammaproteobacteria</taxon>
        <taxon>Oceanospirillales</taxon>
        <taxon>Alcanivoracaceae</taxon>
        <taxon>Alcanivorax</taxon>
    </lineage>
</organism>